<feature type="compositionally biased region" description="Basic and acidic residues" evidence="1">
    <location>
        <begin position="37"/>
        <end position="57"/>
    </location>
</feature>
<feature type="non-terminal residue" evidence="2">
    <location>
        <position position="57"/>
    </location>
</feature>
<evidence type="ECO:0000313" key="2">
    <source>
        <dbReference type="EMBL" id="KAG0010058.1"/>
    </source>
</evidence>
<comment type="caution">
    <text evidence="2">The sequence shown here is derived from an EMBL/GenBank/DDBJ whole genome shotgun (WGS) entry which is preliminary data.</text>
</comment>
<gene>
    <name evidence="2" type="ORF">BGZ80_001822</name>
</gene>
<dbReference type="AlphaFoldDB" id="A0A9P6MQ99"/>
<sequence length="57" mass="6286">MSQQIDNPGLDYQVDHHQPIQSTVTEVAPETTPADPIARRERSSSDSAEKPKNDIPS</sequence>
<organism evidence="2 3">
    <name type="scientific">Entomortierella chlamydospora</name>
    <dbReference type="NCBI Taxonomy" id="101097"/>
    <lineage>
        <taxon>Eukaryota</taxon>
        <taxon>Fungi</taxon>
        <taxon>Fungi incertae sedis</taxon>
        <taxon>Mucoromycota</taxon>
        <taxon>Mortierellomycotina</taxon>
        <taxon>Mortierellomycetes</taxon>
        <taxon>Mortierellales</taxon>
        <taxon>Mortierellaceae</taxon>
        <taxon>Entomortierella</taxon>
    </lineage>
</organism>
<accession>A0A9P6MQ99</accession>
<evidence type="ECO:0000313" key="3">
    <source>
        <dbReference type="Proteomes" id="UP000703661"/>
    </source>
</evidence>
<keyword evidence="3" id="KW-1185">Reference proteome</keyword>
<dbReference type="Proteomes" id="UP000703661">
    <property type="component" value="Unassembled WGS sequence"/>
</dbReference>
<evidence type="ECO:0000256" key="1">
    <source>
        <dbReference type="SAM" id="MobiDB-lite"/>
    </source>
</evidence>
<protein>
    <submittedName>
        <fullName evidence="2">Uncharacterized protein</fullName>
    </submittedName>
</protein>
<name>A0A9P6MQ99_9FUNG</name>
<dbReference type="EMBL" id="JAAAID010001425">
    <property type="protein sequence ID" value="KAG0010058.1"/>
    <property type="molecule type" value="Genomic_DNA"/>
</dbReference>
<proteinExistence type="predicted"/>
<feature type="region of interest" description="Disordered" evidence="1">
    <location>
        <begin position="1"/>
        <end position="57"/>
    </location>
</feature>
<reference evidence="2" key="1">
    <citation type="journal article" date="2020" name="Fungal Divers.">
        <title>Resolving the Mortierellaceae phylogeny through synthesis of multi-gene phylogenetics and phylogenomics.</title>
        <authorList>
            <person name="Vandepol N."/>
            <person name="Liber J."/>
            <person name="Desiro A."/>
            <person name="Na H."/>
            <person name="Kennedy M."/>
            <person name="Barry K."/>
            <person name="Grigoriev I.V."/>
            <person name="Miller A.N."/>
            <person name="O'Donnell K."/>
            <person name="Stajich J.E."/>
            <person name="Bonito G."/>
        </authorList>
    </citation>
    <scope>NUCLEOTIDE SEQUENCE</scope>
    <source>
        <strain evidence="2">NRRL 2769</strain>
    </source>
</reference>